<proteinExistence type="predicted"/>
<gene>
    <name evidence="2" type="ORF">ACFQ3F_15220</name>
</gene>
<name>A0ABW3W1R3_9ACTN</name>
<accession>A0ABW3W1R3</accession>
<dbReference type="EMBL" id="JBHTLX010000020">
    <property type="protein sequence ID" value="MFD1249147.1"/>
    <property type="molecule type" value="Genomic_DNA"/>
</dbReference>
<dbReference type="Proteomes" id="UP001597229">
    <property type="component" value="Unassembled WGS sequence"/>
</dbReference>
<evidence type="ECO:0008006" key="4">
    <source>
        <dbReference type="Google" id="ProtNLM"/>
    </source>
</evidence>
<evidence type="ECO:0000313" key="3">
    <source>
        <dbReference type="Proteomes" id="UP001597229"/>
    </source>
</evidence>
<sequence length="150" mass="15087">MIRMTRKKVVVVGAASAVVLTGGVAFAYWTSTGEGTGSATTGTSTPWTVSVENVSLANLTPNGPTDTVHFSVKNDNSGVQHLNGTVASVTGTSNPGCTAADFDISATTIAYGDVAAGATVNGTFTIQMIETGQNQNACKGVTVNLKVAAS</sequence>
<evidence type="ECO:0000256" key="1">
    <source>
        <dbReference type="SAM" id="SignalP"/>
    </source>
</evidence>
<evidence type="ECO:0000313" key="2">
    <source>
        <dbReference type="EMBL" id="MFD1249147.1"/>
    </source>
</evidence>
<keyword evidence="1" id="KW-0732">Signal</keyword>
<organism evidence="2 3">
    <name type="scientific">Nocardioides ginsengisoli</name>
    <dbReference type="NCBI Taxonomy" id="363868"/>
    <lineage>
        <taxon>Bacteria</taxon>
        <taxon>Bacillati</taxon>
        <taxon>Actinomycetota</taxon>
        <taxon>Actinomycetes</taxon>
        <taxon>Propionibacteriales</taxon>
        <taxon>Nocardioidaceae</taxon>
        <taxon>Nocardioides</taxon>
    </lineage>
</organism>
<protein>
    <recommendedName>
        <fullName evidence="4">SipW-cognate class signal peptide</fullName>
    </recommendedName>
</protein>
<keyword evidence="3" id="KW-1185">Reference proteome</keyword>
<reference evidence="3" key="1">
    <citation type="journal article" date="2019" name="Int. J. Syst. Evol. Microbiol.">
        <title>The Global Catalogue of Microorganisms (GCM) 10K type strain sequencing project: providing services to taxonomists for standard genome sequencing and annotation.</title>
        <authorList>
            <consortium name="The Broad Institute Genomics Platform"/>
            <consortium name="The Broad Institute Genome Sequencing Center for Infectious Disease"/>
            <person name="Wu L."/>
            <person name="Ma J."/>
        </authorList>
    </citation>
    <scope>NUCLEOTIDE SEQUENCE [LARGE SCALE GENOMIC DNA]</scope>
    <source>
        <strain evidence="3">CCUG 52478</strain>
    </source>
</reference>
<comment type="caution">
    <text evidence="2">The sequence shown here is derived from an EMBL/GenBank/DDBJ whole genome shotgun (WGS) entry which is preliminary data.</text>
</comment>
<dbReference type="RefSeq" id="WP_367921846.1">
    <property type="nucleotide sequence ID" value="NZ_BAABAC010000049.1"/>
</dbReference>
<feature type="chain" id="PRO_5046479569" description="SipW-cognate class signal peptide" evidence="1">
    <location>
        <begin position="28"/>
        <end position="150"/>
    </location>
</feature>
<feature type="signal peptide" evidence="1">
    <location>
        <begin position="1"/>
        <end position="27"/>
    </location>
</feature>